<protein>
    <recommendedName>
        <fullName evidence="1">N-acetyltransferase domain-containing protein</fullName>
    </recommendedName>
</protein>
<sequence length="385" mass="40885">MTTAPDAPTWRLVDAPHAPGVDHPDAWAYHGIADLERAVGLADLGHDDLAPRPVDLWVESAHQEHVRQVRVVAVETGDEQGGAGARRVVGHGALALPVVDNRHLAMARVAVLPSHRRRGIGAALAEHLRRAALLEGRSTLFAEVEFAAEPPAGAAGAVVPREGDGRVAADLPGMAFARRAGLALEIVSRRSVLDLPLPAGAVEGFVAEAAAHAGDAYRVHTWQAPVPDAWVDQLAALEGRLSLDEPNGGLALEPEAWDGVRFRVEEGKRAERGEGLLVTAAEHVATGTLAGMTILEYAHDRPGLTEQESTVVLPEHRGHRLGMLVKAVNLREHARVRPATRRISTWNNETNGPMLAINVALGFRPAGGSAELQAPLVEVASMCRG</sequence>
<dbReference type="CDD" id="cd04301">
    <property type="entry name" value="NAT_SF"/>
    <property type="match status" value="1"/>
</dbReference>
<dbReference type="Pfam" id="PF00583">
    <property type="entry name" value="Acetyltransf_1"/>
    <property type="match status" value="1"/>
</dbReference>
<dbReference type="PROSITE" id="PS51186">
    <property type="entry name" value="GNAT"/>
    <property type="match status" value="1"/>
</dbReference>
<evidence type="ECO:0000313" key="2">
    <source>
        <dbReference type="EMBL" id="GGI10591.1"/>
    </source>
</evidence>
<name>A0ABQ2BC53_9MICO</name>
<dbReference type="InterPro" id="IPR000182">
    <property type="entry name" value="GNAT_dom"/>
</dbReference>
<keyword evidence="3" id="KW-1185">Reference proteome</keyword>
<dbReference type="Proteomes" id="UP000632535">
    <property type="component" value="Unassembled WGS sequence"/>
</dbReference>
<gene>
    <name evidence="2" type="ORF">GCM10007368_31990</name>
</gene>
<evidence type="ECO:0000259" key="1">
    <source>
        <dbReference type="PROSITE" id="PS51186"/>
    </source>
</evidence>
<dbReference type="Gene3D" id="3.40.630.30">
    <property type="match status" value="1"/>
</dbReference>
<reference evidence="3" key="1">
    <citation type="journal article" date="2019" name="Int. J. Syst. Evol. Microbiol.">
        <title>The Global Catalogue of Microorganisms (GCM) 10K type strain sequencing project: providing services to taxonomists for standard genome sequencing and annotation.</title>
        <authorList>
            <consortium name="The Broad Institute Genomics Platform"/>
            <consortium name="The Broad Institute Genome Sequencing Center for Infectious Disease"/>
            <person name="Wu L."/>
            <person name="Ma J."/>
        </authorList>
    </citation>
    <scope>NUCLEOTIDE SEQUENCE [LARGE SCALE GENOMIC DNA]</scope>
    <source>
        <strain evidence="3">CCM 8653</strain>
    </source>
</reference>
<dbReference type="InterPro" id="IPR016181">
    <property type="entry name" value="Acyl_CoA_acyltransferase"/>
</dbReference>
<feature type="domain" description="N-acetyltransferase" evidence="1">
    <location>
        <begin position="21"/>
        <end position="200"/>
    </location>
</feature>
<organism evidence="2 3">
    <name type="scientific">Isoptericola cucumis</name>
    <dbReference type="NCBI Taxonomy" id="1776856"/>
    <lineage>
        <taxon>Bacteria</taxon>
        <taxon>Bacillati</taxon>
        <taxon>Actinomycetota</taxon>
        <taxon>Actinomycetes</taxon>
        <taxon>Micrococcales</taxon>
        <taxon>Promicromonosporaceae</taxon>
        <taxon>Isoptericola</taxon>
    </lineage>
</organism>
<dbReference type="EMBL" id="BMDG01000012">
    <property type="protein sequence ID" value="GGI10591.1"/>
    <property type="molecule type" value="Genomic_DNA"/>
</dbReference>
<evidence type="ECO:0000313" key="3">
    <source>
        <dbReference type="Proteomes" id="UP000632535"/>
    </source>
</evidence>
<dbReference type="RefSeq" id="WP_188524726.1">
    <property type="nucleotide sequence ID" value="NZ_BMDG01000012.1"/>
</dbReference>
<dbReference type="SUPFAM" id="SSF55729">
    <property type="entry name" value="Acyl-CoA N-acyltransferases (Nat)"/>
    <property type="match status" value="2"/>
</dbReference>
<proteinExistence type="predicted"/>
<comment type="caution">
    <text evidence="2">The sequence shown here is derived from an EMBL/GenBank/DDBJ whole genome shotgun (WGS) entry which is preliminary data.</text>
</comment>
<accession>A0ABQ2BC53</accession>